<dbReference type="SUPFAM" id="SSF89009">
    <property type="entry name" value="GAT-like domain"/>
    <property type="match status" value="1"/>
</dbReference>
<feature type="region of interest" description="Disordered" evidence="6">
    <location>
        <begin position="453"/>
        <end position="511"/>
    </location>
</feature>
<dbReference type="SMART" id="SM00288">
    <property type="entry name" value="VHS"/>
    <property type="match status" value="1"/>
</dbReference>
<evidence type="ECO:0000313" key="10">
    <source>
        <dbReference type="Proteomes" id="UP001497512"/>
    </source>
</evidence>
<dbReference type="Pfam" id="PF03127">
    <property type="entry name" value="GAT"/>
    <property type="match status" value="1"/>
</dbReference>
<dbReference type="InterPro" id="IPR038425">
    <property type="entry name" value="GAT_sf"/>
</dbReference>
<dbReference type="InterPro" id="IPR002014">
    <property type="entry name" value="VHS_dom"/>
</dbReference>
<evidence type="ECO:0000256" key="6">
    <source>
        <dbReference type="SAM" id="MobiDB-lite"/>
    </source>
</evidence>
<accession>A0ABP0TDI7</accession>
<feature type="region of interest" description="Disordered" evidence="6">
    <location>
        <begin position="386"/>
        <end position="408"/>
    </location>
</feature>
<sequence>MTVSGIVERATSELLAGPDWAINVDLCDAINNDPSQAKDAIKTIKRRLTNRNPMVQLLALTLLETLIRNCGDNVHQHIQDREVLQEMVKIMKKKVDTRVRDKIIVLVDSWKETFGGHGAPYPQYYMAYSQLQSLGVQFPRHRDVHRVPTLIPPQSQSIPSSGLQPSGMVTPRSEANIHIPSMSLTDIQNTRGIIEVLSEMLSAVPPRDRMAIRGEVIVDLVAQCRTTQRAIMHLVNTTSNEEELREGLSLHDDLLHVLAKHDALISGAPIPAEPERPASAQGEEASRIVPVHLKLSTSKPALARPTQEIAKKPVAVSSSATNDSCGPLLDLLSGEPVDPFNSTAVPPAPTEQYVGQLSLLALPAPEGSLNAFGSMAYHAAPNLQQSVNGSLSQPSSQPQASNGNMVPPFQAFHQQLPDMVQNDYAAPWSMAALAAGHTLTAQQRSMIYADVQPQSPQLPQSPLGHQPQAQQTQNTYSPVQQQQQQQQPAVRTPPPWQDGSEMERQQQLQGGYQVPAQWTGINQPQQWSAQQQAVMNVQFNAGPWIPPSPAQYEQWQQYLQQLQQVRASYDPYKMGSVSGMRDVFGRTHNLSAQDTSQHMQNLPVGSQYKQSLVMVPFPQASPPKPVNASDKLFEDLVDFRSVDAKFKAAGLVENIARPNSSTVGS</sequence>
<keyword evidence="5" id="KW-0472">Membrane</keyword>
<comment type="subcellular location">
    <subcellularLocation>
        <location evidence="1">Membrane</location>
        <topology evidence="1">Peripheral membrane protein</topology>
    </subcellularLocation>
</comment>
<dbReference type="InterPro" id="IPR044836">
    <property type="entry name" value="TOL_plant"/>
</dbReference>
<evidence type="ECO:0000256" key="3">
    <source>
        <dbReference type="ARBA" id="ARBA00022448"/>
    </source>
</evidence>
<evidence type="ECO:0000313" key="9">
    <source>
        <dbReference type="EMBL" id="CAK9192593.1"/>
    </source>
</evidence>
<name>A0ABP0TDI7_9BRYO</name>
<dbReference type="Pfam" id="PF00790">
    <property type="entry name" value="VHS"/>
    <property type="match status" value="1"/>
</dbReference>
<dbReference type="Gene3D" id="1.25.40.90">
    <property type="match status" value="1"/>
</dbReference>
<dbReference type="CDD" id="cd03561">
    <property type="entry name" value="VHS"/>
    <property type="match status" value="1"/>
</dbReference>
<dbReference type="Gene3D" id="1.20.58.160">
    <property type="match status" value="1"/>
</dbReference>
<evidence type="ECO:0000259" key="7">
    <source>
        <dbReference type="PROSITE" id="PS50179"/>
    </source>
</evidence>
<reference evidence="9 10" key="1">
    <citation type="submission" date="2024-02" db="EMBL/GenBank/DDBJ databases">
        <authorList>
            <consortium name="ELIXIR-Norway"/>
            <consortium name="Elixir Norway"/>
        </authorList>
    </citation>
    <scope>NUCLEOTIDE SEQUENCE [LARGE SCALE GENOMIC DNA]</scope>
</reference>
<evidence type="ECO:0000256" key="4">
    <source>
        <dbReference type="ARBA" id="ARBA00022927"/>
    </source>
</evidence>
<dbReference type="SUPFAM" id="SSF48464">
    <property type="entry name" value="ENTH/VHS domain"/>
    <property type="match status" value="1"/>
</dbReference>
<comment type="similarity">
    <text evidence="2">Belongs to the TOM1 family.</text>
</comment>
<dbReference type="PANTHER" id="PTHR45898">
    <property type="entry name" value="TOM1-LIKE PROTEIN"/>
    <property type="match status" value="1"/>
</dbReference>
<organism evidence="9 10">
    <name type="scientific">Sphagnum troendelagicum</name>
    <dbReference type="NCBI Taxonomy" id="128251"/>
    <lineage>
        <taxon>Eukaryota</taxon>
        <taxon>Viridiplantae</taxon>
        <taxon>Streptophyta</taxon>
        <taxon>Embryophyta</taxon>
        <taxon>Bryophyta</taxon>
        <taxon>Sphagnophytina</taxon>
        <taxon>Sphagnopsida</taxon>
        <taxon>Sphagnales</taxon>
        <taxon>Sphagnaceae</taxon>
        <taxon>Sphagnum</taxon>
    </lineage>
</organism>
<evidence type="ECO:0000256" key="2">
    <source>
        <dbReference type="ARBA" id="ARBA00007708"/>
    </source>
</evidence>
<evidence type="ECO:0000256" key="5">
    <source>
        <dbReference type="ARBA" id="ARBA00023136"/>
    </source>
</evidence>
<evidence type="ECO:0000259" key="8">
    <source>
        <dbReference type="PROSITE" id="PS50909"/>
    </source>
</evidence>
<dbReference type="EMBL" id="OZ019893">
    <property type="protein sequence ID" value="CAK9192593.1"/>
    <property type="molecule type" value="Genomic_DNA"/>
</dbReference>
<gene>
    <name evidence="9" type="ORF">CSSPTR1EN2_LOCUS1968</name>
</gene>
<feature type="domain" description="VHS" evidence="7">
    <location>
        <begin position="10"/>
        <end position="139"/>
    </location>
</feature>
<dbReference type="InterPro" id="IPR008942">
    <property type="entry name" value="ENTH_VHS"/>
</dbReference>
<evidence type="ECO:0000256" key="1">
    <source>
        <dbReference type="ARBA" id="ARBA00004170"/>
    </source>
</evidence>
<dbReference type="PROSITE" id="PS50179">
    <property type="entry name" value="VHS"/>
    <property type="match status" value="1"/>
</dbReference>
<dbReference type="PROSITE" id="PS50909">
    <property type="entry name" value="GAT"/>
    <property type="match status" value="1"/>
</dbReference>
<keyword evidence="3" id="KW-0813">Transport</keyword>
<dbReference type="PANTHER" id="PTHR45898:SF4">
    <property type="entry name" value="TARGET OF MYB PROTEIN 1"/>
    <property type="match status" value="1"/>
</dbReference>
<keyword evidence="4" id="KW-0653">Protein transport</keyword>
<protein>
    <submittedName>
        <fullName evidence="9">Uncharacterized protein</fullName>
    </submittedName>
</protein>
<dbReference type="Proteomes" id="UP001497512">
    <property type="component" value="Chromosome 1"/>
</dbReference>
<keyword evidence="10" id="KW-1185">Reference proteome</keyword>
<feature type="domain" description="GAT" evidence="8">
    <location>
        <begin position="178"/>
        <end position="266"/>
    </location>
</feature>
<proteinExistence type="inferred from homology"/>
<dbReference type="InterPro" id="IPR004152">
    <property type="entry name" value="GAT_dom"/>
</dbReference>
<dbReference type="CDD" id="cd14231">
    <property type="entry name" value="GAT_GGA-like_plant"/>
    <property type="match status" value="1"/>
</dbReference>
<feature type="compositionally biased region" description="Low complexity" evidence="6">
    <location>
        <begin position="453"/>
        <end position="490"/>
    </location>
</feature>